<dbReference type="PANTHER" id="PTHR43214">
    <property type="entry name" value="TWO-COMPONENT RESPONSE REGULATOR"/>
    <property type="match status" value="1"/>
</dbReference>
<dbReference type="SUPFAM" id="SSF46894">
    <property type="entry name" value="C-terminal effector domain of the bipartite response regulators"/>
    <property type="match status" value="1"/>
</dbReference>
<protein>
    <submittedName>
        <fullName evidence="4">Response regulator transcription factor</fullName>
    </submittedName>
</protein>
<dbReference type="Pfam" id="PF00072">
    <property type="entry name" value="Response_reg"/>
    <property type="match status" value="1"/>
</dbReference>
<dbReference type="PROSITE" id="PS50110">
    <property type="entry name" value="RESPONSE_REGULATORY"/>
    <property type="match status" value="1"/>
</dbReference>
<dbReference type="AlphaFoldDB" id="A0AAJ6B546"/>
<dbReference type="GO" id="GO:0006355">
    <property type="term" value="P:regulation of DNA-templated transcription"/>
    <property type="evidence" value="ECO:0007669"/>
    <property type="project" value="InterPro"/>
</dbReference>
<gene>
    <name evidence="4" type="ORF">P0Y48_13450</name>
</gene>
<dbReference type="Proteomes" id="UP001213972">
    <property type="component" value="Chromosome"/>
</dbReference>
<dbReference type="EMBL" id="CP119321">
    <property type="protein sequence ID" value="WEK13446.1"/>
    <property type="molecule type" value="Genomic_DNA"/>
</dbReference>
<evidence type="ECO:0000313" key="4">
    <source>
        <dbReference type="EMBL" id="WEK13446.1"/>
    </source>
</evidence>
<name>A0AAJ6B546_9MICO</name>
<dbReference type="InterPro" id="IPR000792">
    <property type="entry name" value="Tscrpt_reg_LuxR_C"/>
</dbReference>
<evidence type="ECO:0000256" key="2">
    <source>
        <dbReference type="PROSITE-ProRule" id="PRU00169"/>
    </source>
</evidence>
<dbReference type="SMART" id="SM00421">
    <property type="entry name" value="HTH_LUXR"/>
    <property type="match status" value="1"/>
</dbReference>
<feature type="domain" description="Response regulatory" evidence="3">
    <location>
        <begin position="4"/>
        <end position="117"/>
    </location>
</feature>
<keyword evidence="2" id="KW-0597">Phosphoprotein</keyword>
<dbReference type="Gene3D" id="1.10.10.10">
    <property type="entry name" value="Winged helix-like DNA-binding domain superfamily/Winged helix DNA-binding domain"/>
    <property type="match status" value="1"/>
</dbReference>
<organism evidence="4 5">
    <name type="scientific">Candidatus Microbacterium phytovorans</name>
    <dbReference type="NCBI Taxonomy" id="3121374"/>
    <lineage>
        <taxon>Bacteria</taxon>
        <taxon>Bacillati</taxon>
        <taxon>Actinomycetota</taxon>
        <taxon>Actinomycetes</taxon>
        <taxon>Micrococcales</taxon>
        <taxon>Microbacteriaceae</taxon>
        <taxon>Microbacterium</taxon>
    </lineage>
</organism>
<reference evidence="4" key="1">
    <citation type="submission" date="2023-03" db="EMBL/GenBank/DDBJ databases">
        <title>Andean soil-derived lignocellulolytic bacterial consortium as a source of novel taxa and putative plastic-active enzymes.</title>
        <authorList>
            <person name="Diaz-Garcia L."/>
            <person name="Chuvochina M."/>
            <person name="Feuerriegel G."/>
            <person name="Bunk B."/>
            <person name="Sproer C."/>
            <person name="Streit W.R."/>
            <person name="Rodriguez L.M."/>
            <person name="Overmann J."/>
            <person name="Jimenez D.J."/>
        </authorList>
    </citation>
    <scope>NUCLEOTIDE SEQUENCE</scope>
    <source>
        <strain evidence="4">MAG 4610</strain>
    </source>
</reference>
<dbReference type="InterPro" id="IPR011006">
    <property type="entry name" value="CheY-like_superfamily"/>
</dbReference>
<dbReference type="PANTHER" id="PTHR43214:SF43">
    <property type="entry name" value="TWO-COMPONENT RESPONSE REGULATOR"/>
    <property type="match status" value="1"/>
</dbReference>
<proteinExistence type="predicted"/>
<sequence length="211" mass="22264">MSARIGLVDDHPWIVLGVTAIINAQPSMRVTGAAGSVTALLQFGSRFDVVLLDLQLADDSSPRDNVLALAASGAVVLAFTSGENAALVREAARAGVAGMLRKSEPPARIVRAIEVALAGETVATPDWAAALSGDRSFVDAQLTSREAEVLGRYASGQTADQVAAALFVSRDTVLDHLRRIRRRYSLVGRDAPTKVDLHRRAVEDGLVSPDA</sequence>
<feature type="modified residue" description="4-aspartylphosphate" evidence="2">
    <location>
        <position position="53"/>
    </location>
</feature>
<dbReference type="CDD" id="cd06170">
    <property type="entry name" value="LuxR_C_like"/>
    <property type="match status" value="1"/>
</dbReference>
<dbReference type="SMART" id="SM00448">
    <property type="entry name" value="REC"/>
    <property type="match status" value="1"/>
</dbReference>
<dbReference type="InterPro" id="IPR036388">
    <property type="entry name" value="WH-like_DNA-bd_sf"/>
</dbReference>
<evidence type="ECO:0000256" key="1">
    <source>
        <dbReference type="ARBA" id="ARBA00023125"/>
    </source>
</evidence>
<accession>A0AAJ6B546</accession>
<dbReference type="PRINTS" id="PR00038">
    <property type="entry name" value="HTHLUXR"/>
</dbReference>
<dbReference type="SUPFAM" id="SSF52172">
    <property type="entry name" value="CheY-like"/>
    <property type="match status" value="1"/>
</dbReference>
<evidence type="ECO:0000259" key="3">
    <source>
        <dbReference type="PROSITE" id="PS50110"/>
    </source>
</evidence>
<dbReference type="InterPro" id="IPR016032">
    <property type="entry name" value="Sig_transdc_resp-reg_C-effctor"/>
</dbReference>
<dbReference type="PROSITE" id="PS00622">
    <property type="entry name" value="HTH_LUXR_1"/>
    <property type="match status" value="1"/>
</dbReference>
<dbReference type="GO" id="GO:0000160">
    <property type="term" value="P:phosphorelay signal transduction system"/>
    <property type="evidence" value="ECO:0007669"/>
    <property type="project" value="InterPro"/>
</dbReference>
<dbReference type="Gene3D" id="3.40.50.2300">
    <property type="match status" value="1"/>
</dbReference>
<dbReference type="InterPro" id="IPR039420">
    <property type="entry name" value="WalR-like"/>
</dbReference>
<dbReference type="Pfam" id="PF00196">
    <property type="entry name" value="GerE"/>
    <property type="match status" value="1"/>
</dbReference>
<evidence type="ECO:0000313" key="5">
    <source>
        <dbReference type="Proteomes" id="UP001213972"/>
    </source>
</evidence>
<keyword evidence="1" id="KW-0238">DNA-binding</keyword>
<dbReference type="InterPro" id="IPR001789">
    <property type="entry name" value="Sig_transdc_resp-reg_receiver"/>
</dbReference>
<dbReference type="GO" id="GO:0003677">
    <property type="term" value="F:DNA binding"/>
    <property type="evidence" value="ECO:0007669"/>
    <property type="project" value="UniProtKB-KW"/>
</dbReference>